<sequence length="52" mass="5963">MTKVSLKTKQDYFAKVKQHNYAASLRLEGFSAPDVPYALPSKSATLEKYRQR</sequence>
<dbReference type="Proteomes" id="UP001320168">
    <property type="component" value="Unassembled WGS sequence"/>
</dbReference>
<protein>
    <submittedName>
        <fullName evidence="1">DUF2559 family protein</fullName>
    </submittedName>
</protein>
<evidence type="ECO:0000313" key="2">
    <source>
        <dbReference type="Proteomes" id="UP001320168"/>
    </source>
</evidence>
<dbReference type="InterPro" id="IPR022541">
    <property type="entry name" value="YhfG"/>
</dbReference>
<accession>A0ABS9A2R4</accession>
<dbReference type="RefSeq" id="WP_234269864.1">
    <property type="nucleotide sequence ID" value="NZ_JABFTX010000002.1"/>
</dbReference>
<dbReference type="EMBL" id="JABFTX010000002">
    <property type="protein sequence ID" value="MCE8003132.1"/>
    <property type="molecule type" value="Genomic_DNA"/>
</dbReference>
<evidence type="ECO:0000313" key="1">
    <source>
        <dbReference type="EMBL" id="MCE8003132.1"/>
    </source>
</evidence>
<reference evidence="1 2" key="1">
    <citation type="journal article" date="2021" name="Front. Microbiol.">
        <title>Aerobic Denitrification and Heterotrophic Sulfur Oxidation in the Genus Halomonas Revealed by Six Novel Species Characterizations and Genome-Based Analysis.</title>
        <authorList>
            <person name="Wang L."/>
            <person name="Shao Z."/>
        </authorList>
    </citation>
    <scope>NUCLEOTIDE SEQUENCE [LARGE SCALE GENOMIC DNA]</scope>
    <source>
        <strain evidence="1 2">MCCC 1A11081</strain>
    </source>
</reference>
<dbReference type="Pfam" id="PF10832">
    <property type="entry name" value="YhfG"/>
    <property type="match status" value="1"/>
</dbReference>
<name>A0ABS9A2R4_9GAMM</name>
<organism evidence="1 2">
    <name type="scientific">Billgrantia ethanolica</name>
    <dbReference type="NCBI Taxonomy" id="2733486"/>
    <lineage>
        <taxon>Bacteria</taxon>
        <taxon>Pseudomonadati</taxon>
        <taxon>Pseudomonadota</taxon>
        <taxon>Gammaproteobacteria</taxon>
        <taxon>Oceanospirillales</taxon>
        <taxon>Halomonadaceae</taxon>
        <taxon>Billgrantia</taxon>
    </lineage>
</organism>
<comment type="caution">
    <text evidence="1">The sequence shown here is derived from an EMBL/GenBank/DDBJ whole genome shotgun (WGS) entry which is preliminary data.</text>
</comment>
<proteinExistence type="predicted"/>
<keyword evidence="2" id="KW-1185">Reference proteome</keyword>
<gene>
    <name evidence="1" type="ORF">HOP53_09830</name>
</gene>